<evidence type="ECO:0000313" key="5">
    <source>
        <dbReference type="Proteomes" id="UP000226431"/>
    </source>
</evidence>
<dbReference type="PRINTS" id="PR00081">
    <property type="entry name" value="GDHRDH"/>
</dbReference>
<evidence type="ECO:0000256" key="1">
    <source>
        <dbReference type="ARBA" id="ARBA00006484"/>
    </source>
</evidence>
<evidence type="ECO:0008006" key="6">
    <source>
        <dbReference type="Google" id="ProtNLM"/>
    </source>
</evidence>
<sequence length="350" mass="38164">MAAPKGSILITGANGGLGSALVRHVLERPELASNYTGLYTVRKSSSEASSRLQSVLAKAPESHAHETLELDLGSLESVRRVAADINRRTADGELPLIRALILNAGFMESTTLSMTEDGFEMTWQVNFLSNLVLSLLLLQSMDKDSGRILIVGSWAHDIDDERNSAAGGDMYKDPEWPTLFPGPEPLAKGRWSTPEEEPSARSGHRRYGASKLCAVMLMHELGLRLARDPVLSKVTVLGLDPGGMATDILRRGSWTMRLVTMKLVVPLLAAVMVHWSPNGVARPLWKSAADVMEACFTRAPPQDGALYLNGSEPYETAREARDEAKRRMLWAYGIEAAGIEAGDTALADWR</sequence>
<organism evidence="4 5">
    <name type="scientific">Ophiocordyceps camponoti-rufipedis</name>
    <dbReference type="NCBI Taxonomy" id="2004952"/>
    <lineage>
        <taxon>Eukaryota</taxon>
        <taxon>Fungi</taxon>
        <taxon>Dikarya</taxon>
        <taxon>Ascomycota</taxon>
        <taxon>Pezizomycotina</taxon>
        <taxon>Sordariomycetes</taxon>
        <taxon>Hypocreomycetidae</taxon>
        <taxon>Hypocreales</taxon>
        <taxon>Ophiocordycipitaceae</taxon>
        <taxon>Ophiocordyceps</taxon>
    </lineage>
</organism>
<accession>A0A2C5Z4R3</accession>
<dbReference type="InterPro" id="IPR036291">
    <property type="entry name" value="NAD(P)-bd_dom_sf"/>
</dbReference>
<keyword evidence="2" id="KW-0560">Oxidoreductase</keyword>
<dbReference type="Gene3D" id="3.40.50.720">
    <property type="entry name" value="NAD(P)-binding Rossmann-like Domain"/>
    <property type="match status" value="1"/>
</dbReference>
<reference evidence="4 5" key="1">
    <citation type="submission" date="2017-06" db="EMBL/GenBank/DDBJ databases">
        <title>Ant-infecting Ophiocordyceps genomes reveal a high diversity of potential behavioral manipulation genes and a possible major role for enterotoxins.</title>
        <authorList>
            <person name="De Bekker C."/>
            <person name="Evans H.C."/>
            <person name="Brachmann A."/>
            <person name="Hughes D.P."/>
        </authorList>
    </citation>
    <scope>NUCLEOTIDE SEQUENCE [LARGE SCALE GENOMIC DNA]</scope>
    <source>
        <strain evidence="4 5">Map16</strain>
    </source>
</reference>
<dbReference type="STRING" id="2004952.A0A2C5Z4R3"/>
<dbReference type="PANTHER" id="PTHR24320:SF152">
    <property type="entry name" value="SHORT-CHAIN DEHYDROGENASE_REDUCTASE FAMILY PROTEIN"/>
    <property type="match status" value="1"/>
</dbReference>
<dbReference type="GO" id="GO:0016491">
    <property type="term" value="F:oxidoreductase activity"/>
    <property type="evidence" value="ECO:0007669"/>
    <property type="project" value="UniProtKB-KW"/>
</dbReference>
<dbReference type="EMBL" id="NJES01000253">
    <property type="protein sequence ID" value="PHH74780.1"/>
    <property type="molecule type" value="Genomic_DNA"/>
</dbReference>
<comment type="caution">
    <text evidence="4">The sequence shown here is derived from an EMBL/GenBank/DDBJ whole genome shotgun (WGS) entry which is preliminary data.</text>
</comment>
<dbReference type="SUPFAM" id="SSF51735">
    <property type="entry name" value="NAD(P)-binding Rossmann-fold domains"/>
    <property type="match status" value="1"/>
</dbReference>
<dbReference type="Pfam" id="PF00106">
    <property type="entry name" value="adh_short"/>
    <property type="match status" value="1"/>
</dbReference>
<comment type="similarity">
    <text evidence="1">Belongs to the short-chain dehydrogenases/reductases (SDR) family.</text>
</comment>
<evidence type="ECO:0000256" key="2">
    <source>
        <dbReference type="ARBA" id="ARBA00023002"/>
    </source>
</evidence>
<dbReference type="OrthoDB" id="191139at2759"/>
<evidence type="ECO:0000256" key="3">
    <source>
        <dbReference type="SAM" id="MobiDB-lite"/>
    </source>
</evidence>
<dbReference type="Proteomes" id="UP000226431">
    <property type="component" value="Unassembled WGS sequence"/>
</dbReference>
<gene>
    <name evidence="4" type="ORF">CDD80_2852</name>
</gene>
<protein>
    <recommendedName>
        <fullName evidence="6">Ketoreductase (KR) domain-containing protein</fullName>
    </recommendedName>
</protein>
<feature type="region of interest" description="Disordered" evidence="3">
    <location>
        <begin position="184"/>
        <end position="204"/>
    </location>
</feature>
<proteinExistence type="inferred from homology"/>
<dbReference type="PANTHER" id="PTHR24320">
    <property type="entry name" value="RETINOL DEHYDROGENASE"/>
    <property type="match status" value="1"/>
</dbReference>
<name>A0A2C5Z4R3_9HYPO</name>
<evidence type="ECO:0000313" key="4">
    <source>
        <dbReference type="EMBL" id="PHH74780.1"/>
    </source>
</evidence>
<dbReference type="InterPro" id="IPR002347">
    <property type="entry name" value="SDR_fam"/>
</dbReference>
<keyword evidence="5" id="KW-1185">Reference proteome</keyword>
<dbReference type="AlphaFoldDB" id="A0A2C5Z4R3"/>